<dbReference type="InterPro" id="IPR045031">
    <property type="entry name" value="DHP_synth-like"/>
</dbReference>
<comment type="similarity">
    <text evidence="4 12">Belongs to the DHPS family.</text>
</comment>
<keyword evidence="15" id="KW-1185">Reference proteome</keyword>
<evidence type="ECO:0000256" key="10">
    <source>
        <dbReference type="ARBA" id="ARBA00022909"/>
    </source>
</evidence>
<dbReference type="HOGENOM" id="CLU_008023_0_2_3"/>
<evidence type="ECO:0000256" key="4">
    <source>
        <dbReference type="ARBA" id="ARBA00009503"/>
    </source>
</evidence>
<comment type="cofactor">
    <cofactor evidence="2 12">
        <name>Mg(2+)</name>
        <dbReference type="ChEBI" id="CHEBI:18420"/>
    </cofactor>
</comment>
<dbReference type="SUPFAM" id="SSF51717">
    <property type="entry name" value="Dihydropteroate synthetase-like"/>
    <property type="match status" value="1"/>
</dbReference>
<dbReference type="GO" id="GO:0046872">
    <property type="term" value="F:metal ion binding"/>
    <property type="evidence" value="ECO:0007669"/>
    <property type="project" value="UniProtKB-KW"/>
</dbReference>
<dbReference type="InterPro" id="IPR006390">
    <property type="entry name" value="DHP_synth_dom"/>
</dbReference>
<dbReference type="Pfam" id="PF00809">
    <property type="entry name" value="Pterin_bind"/>
    <property type="match status" value="1"/>
</dbReference>
<dbReference type="PROSITE" id="PS00793">
    <property type="entry name" value="DHPS_2"/>
    <property type="match status" value="1"/>
</dbReference>
<keyword evidence="7 12" id="KW-0808">Transferase</keyword>
<protein>
    <recommendedName>
        <fullName evidence="6 12">Dihydropteroate synthase</fullName>
        <shortName evidence="12">DHPS</shortName>
        <ecNumber evidence="5 12">2.5.1.15</ecNumber>
    </recommendedName>
    <alternativeName>
        <fullName evidence="11 12">Dihydropteroate pyrophosphorylase</fullName>
    </alternativeName>
</protein>
<evidence type="ECO:0000259" key="13">
    <source>
        <dbReference type="PROSITE" id="PS50972"/>
    </source>
</evidence>
<organism evidence="14 15">
    <name type="scientific">Dactylococcopsis salina (strain PCC 8305)</name>
    <name type="common">Myxobactron salinum</name>
    <dbReference type="NCBI Taxonomy" id="13035"/>
    <lineage>
        <taxon>Bacteria</taxon>
        <taxon>Bacillati</taxon>
        <taxon>Cyanobacteriota</taxon>
        <taxon>Cyanophyceae</taxon>
        <taxon>Nodosilineales</taxon>
        <taxon>Cymatolegaceae</taxon>
        <taxon>Dactylococcopsis</taxon>
    </lineage>
</organism>
<dbReference type="UniPathway" id="UPA00077">
    <property type="reaction ID" value="UER00156"/>
</dbReference>
<dbReference type="PROSITE" id="PS50972">
    <property type="entry name" value="PTERIN_BINDING"/>
    <property type="match status" value="1"/>
</dbReference>
<comment type="function">
    <text evidence="12">Catalyzes the condensation of para-aminobenzoate (pABA) with 6-hydroxymethyl-7,8-dihydropterin diphosphate (DHPt-PP) to form 7,8-dihydropteroate (H2Pte), the immediate precursor of folate derivatives.</text>
</comment>
<dbReference type="KEGG" id="dsl:Dacsa_1991"/>
<keyword evidence="9 12" id="KW-0460">Magnesium</keyword>
<evidence type="ECO:0000256" key="1">
    <source>
        <dbReference type="ARBA" id="ARBA00000012"/>
    </source>
</evidence>
<evidence type="ECO:0000256" key="5">
    <source>
        <dbReference type="ARBA" id="ARBA00012458"/>
    </source>
</evidence>
<sequence>MIRDQDFVWGKRTYLMGVLNITPDSFSDGGDYNNLEEAFDRAAKLVNAGADILDVGGQSTRPGAKSISPEAELERVIPVIKRIRKHLNVPISVDTTRATIAEQAIRSGADLVNDISGGTFDPEMLPTVAELEIPIVLMHIRGTPETMQQLTDYDDLVGEILTVLEERIAAAEQAGIARSRLIIDPGIGFGKTYEQNLELLRQLHQFKSLGVPILVGTSRKSFIGKILDQSDPKQRVWGTASTCCASIAQGADILRVHDLPEMWDVSRVADAIWR</sequence>
<evidence type="ECO:0000256" key="9">
    <source>
        <dbReference type="ARBA" id="ARBA00022842"/>
    </source>
</evidence>
<dbReference type="PATRIC" id="fig|13035.3.peg.2264"/>
<accession>K9YX06</accession>
<reference evidence="14" key="1">
    <citation type="submission" date="2012-04" db="EMBL/GenBank/DDBJ databases">
        <title>Finished genome of Dactylococcopsis salina PCC 8305.</title>
        <authorList>
            <consortium name="US DOE Joint Genome Institute"/>
            <person name="Gugger M."/>
            <person name="Coursin T."/>
            <person name="Rippka R."/>
            <person name="Tandeau De Marsac N."/>
            <person name="Huntemann M."/>
            <person name="Wei C.-L."/>
            <person name="Han J."/>
            <person name="Detter J.C."/>
            <person name="Han C."/>
            <person name="Tapia R."/>
            <person name="Daligault H."/>
            <person name="Chen A."/>
            <person name="Krypides N."/>
            <person name="Mavromatis K."/>
            <person name="Markowitz V."/>
            <person name="Szeto E."/>
            <person name="Ivanova N."/>
            <person name="Ovchinnikova G."/>
            <person name="Pagani I."/>
            <person name="Pati A."/>
            <person name="Goodwin L."/>
            <person name="Peters L."/>
            <person name="Pitluck S."/>
            <person name="Woyke T."/>
            <person name="Kerfeld C."/>
        </authorList>
    </citation>
    <scope>NUCLEOTIDE SEQUENCE [LARGE SCALE GENOMIC DNA]</scope>
    <source>
        <strain evidence="14">PCC 8305</strain>
    </source>
</reference>
<dbReference type="PROSITE" id="PS00792">
    <property type="entry name" value="DHPS_1"/>
    <property type="match status" value="1"/>
</dbReference>
<dbReference type="AlphaFoldDB" id="K9YX06"/>
<gene>
    <name evidence="14" type="ORF">Dacsa_1991</name>
</gene>
<keyword evidence="8 12" id="KW-0479">Metal-binding</keyword>
<comment type="pathway">
    <text evidence="3 12">Cofactor biosynthesis; tetrahydrofolate biosynthesis; 7,8-dihydrofolate from 2-amino-4-hydroxy-6-hydroxymethyl-7,8-dihydropteridine diphosphate and 4-aminobenzoate: step 1/2.</text>
</comment>
<dbReference type="InterPro" id="IPR000489">
    <property type="entry name" value="Pterin-binding_dom"/>
</dbReference>
<dbReference type="GO" id="GO:0046654">
    <property type="term" value="P:tetrahydrofolate biosynthetic process"/>
    <property type="evidence" value="ECO:0007669"/>
    <property type="project" value="UniProtKB-UniPathway"/>
</dbReference>
<dbReference type="STRING" id="13035.Dacsa_1991"/>
<evidence type="ECO:0000313" key="15">
    <source>
        <dbReference type="Proteomes" id="UP000010482"/>
    </source>
</evidence>
<dbReference type="FunFam" id="3.20.20.20:FF:000006">
    <property type="entry name" value="Dihydropteroate synthase"/>
    <property type="match status" value="1"/>
</dbReference>
<dbReference type="GO" id="GO:0004156">
    <property type="term" value="F:dihydropteroate synthase activity"/>
    <property type="evidence" value="ECO:0007669"/>
    <property type="project" value="UniProtKB-EC"/>
</dbReference>
<evidence type="ECO:0000256" key="8">
    <source>
        <dbReference type="ARBA" id="ARBA00022723"/>
    </source>
</evidence>
<evidence type="ECO:0000256" key="12">
    <source>
        <dbReference type="RuleBase" id="RU361205"/>
    </source>
</evidence>
<evidence type="ECO:0000256" key="3">
    <source>
        <dbReference type="ARBA" id="ARBA00004763"/>
    </source>
</evidence>
<dbReference type="EC" id="2.5.1.15" evidence="5 12"/>
<dbReference type="InterPro" id="IPR011005">
    <property type="entry name" value="Dihydropteroate_synth-like_sf"/>
</dbReference>
<dbReference type="CDD" id="cd00739">
    <property type="entry name" value="DHPS"/>
    <property type="match status" value="1"/>
</dbReference>
<dbReference type="PANTHER" id="PTHR20941:SF1">
    <property type="entry name" value="FOLIC ACID SYNTHESIS PROTEIN FOL1"/>
    <property type="match status" value="1"/>
</dbReference>
<dbReference type="EMBL" id="CP003944">
    <property type="protein sequence ID" value="AFZ50638.1"/>
    <property type="molecule type" value="Genomic_DNA"/>
</dbReference>
<dbReference type="PANTHER" id="PTHR20941">
    <property type="entry name" value="FOLATE SYNTHESIS PROTEINS"/>
    <property type="match status" value="1"/>
</dbReference>
<name>K9YX06_DACS8</name>
<evidence type="ECO:0000313" key="14">
    <source>
        <dbReference type="EMBL" id="AFZ50638.1"/>
    </source>
</evidence>
<dbReference type="Gene3D" id="3.20.20.20">
    <property type="entry name" value="Dihydropteroate synthase-like"/>
    <property type="match status" value="1"/>
</dbReference>
<evidence type="ECO:0000256" key="6">
    <source>
        <dbReference type="ARBA" id="ARBA00016919"/>
    </source>
</evidence>
<comment type="catalytic activity">
    <reaction evidence="1">
        <text>(7,8-dihydropterin-6-yl)methyl diphosphate + 4-aminobenzoate = 7,8-dihydropteroate + diphosphate</text>
        <dbReference type="Rhea" id="RHEA:19949"/>
        <dbReference type="ChEBI" id="CHEBI:17836"/>
        <dbReference type="ChEBI" id="CHEBI:17839"/>
        <dbReference type="ChEBI" id="CHEBI:33019"/>
        <dbReference type="ChEBI" id="CHEBI:72950"/>
        <dbReference type="EC" id="2.5.1.15"/>
    </reaction>
</comment>
<dbReference type="Proteomes" id="UP000010482">
    <property type="component" value="Chromosome"/>
</dbReference>
<evidence type="ECO:0000256" key="11">
    <source>
        <dbReference type="ARBA" id="ARBA00030193"/>
    </source>
</evidence>
<dbReference type="eggNOG" id="COG0294">
    <property type="taxonomic scope" value="Bacteria"/>
</dbReference>
<dbReference type="GO" id="GO:0046656">
    <property type="term" value="P:folic acid biosynthetic process"/>
    <property type="evidence" value="ECO:0007669"/>
    <property type="project" value="UniProtKB-KW"/>
</dbReference>
<proteinExistence type="inferred from homology"/>
<evidence type="ECO:0000256" key="7">
    <source>
        <dbReference type="ARBA" id="ARBA00022679"/>
    </source>
</evidence>
<keyword evidence="10 12" id="KW-0289">Folate biosynthesis</keyword>
<evidence type="ECO:0000256" key="2">
    <source>
        <dbReference type="ARBA" id="ARBA00001946"/>
    </source>
</evidence>
<feature type="domain" description="Pterin-binding" evidence="13">
    <location>
        <begin position="13"/>
        <end position="267"/>
    </location>
</feature>
<dbReference type="NCBIfam" id="TIGR01496">
    <property type="entry name" value="DHPS"/>
    <property type="match status" value="1"/>
</dbReference>